<dbReference type="Proteomes" id="UP000032503">
    <property type="component" value="Unassembled WGS sequence"/>
</dbReference>
<organism evidence="3 4">
    <name type="scientific">Agreia bicolorata</name>
    <dbReference type="NCBI Taxonomy" id="110935"/>
    <lineage>
        <taxon>Bacteria</taxon>
        <taxon>Bacillati</taxon>
        <taxon>Actinomycetota</taxon>
        <taxon>Actinomycetes</taxon>
        <taxon>Micrococcales</taxon>
        <taxon>Microbacteriaceae</taxon>
        <taxon>Agreia</taxon>
    </lineage>
</organism>
<dbReference type="Pfam" id="PF01261">
    <property type="entry name" value="AP_endonuc_2"/>
    <property type="match status" value="1"/>
</dbReference>
<reference evidence="3 4" key="1">
    <citation type="journal article" date="2001" name="Int. J. Syst. Evol. Microbiol.">
        <title>Agreia bicolorata gen. nov., sp. nov., to accommodate actinobacteria isolated from narrow reed grass infected by the nematode Heteroanguina graminophila.</title>
        <authorList>
            <person name="Evtushenko L.I."/>
            <person name="Dorofeeva L.V."/>
            <person name="Dobrovolskaya T.G."/>
            <person name="Streshinskaya G.M."/>
            <person name="Subbotin S.A."/>
            <person name="Tiedje J.M."/>
        </authorList>
    </citation>
    <scope>NUCLEOTIDE SEQUENCE [LARGE SCALE GENOMIC DNA]</scope>
    <source>
        <strain evidence="3 4">VKM Ac-1804</strain>
    </source>
</reference>
<evidence type="ECO:0000259" key="2">
    <source>
        <dbReference type="Pfam" id="PF01261"/>
    </source>
</evidence>
<dbReference type="EMBL" id="JYFC01000001">
    <property type="protein sequence ID" value="KJC65763.1"/>
    <property type="molecule type" value="Genomic_DNA"/>
</dbReference>
<comment type="caution">
    <text evidence="3">The sequence shown here is derived from an EMBL/GenBank/DDBJ whole genome shotgun (WGS) entry which is preliminary data.</text>
</comment>
<keyword evidence="1" id="KW-0119">Carbohydrate metabolism</keyword>
<dbReference type="Gene3D" id="3.20.20.150">
    <property type="entry name" value="Divalent-metal-dependent TIM barrel enzymes"/>
    <property type="match status" value="1"/>
</dbReference>
<evidence type="ECO:0000313" key="4">
    <source>
        <dbReference type="Proteomes" id="UP000032503"/>
    </source>
</evidence>
<protein>
    <submittedName>
        <fullName evidence="3">Sugar phosphate isomerase</fullName>
    </submittedName>
</protein>
<gene>
    <name evidence="3" type="ORF">TZ00_03070</name>
</gene>
<dbReference type="PANTHER" id="PTHR12110:SF52">
    <property type="entry name" value="XYLOSE ISOMERASE"/>
    <property type="match status" value="1"/>
</dbReference>
<accession>A0ABR5CJB9</accession>
<dbReference type="PANTHER" id="PTHR12110">
    <property type="entry name" value="HYDROXYPYRUVATE ISOMERASE"/>
    <property type="match status" value="1"/>
</dbReference>
<keyword evidence="3" id="KW-0413">Isomerase</keyword>
<dbReference type="GO" id="GO:0016853">
    <property type="term" value="F:isomerase activity"/>
    <property type="evidence" value="ECO:0007669"/>
    <property type="project" value="UniProtKB-KW"/>
</dbReference>
<dbReference type="RefSeq" id="WP_044439094.1">
    <property type="nucleotide sequence ID" value="NZ_JYFC01000001.1"/>
</dbReference>
<name>A0ABR5CJB9_9MICO</name>
<keyword evidence="4" id="KW-1185">Reference proteome</keyword>
<dbReference type="SUPFAM" id="SSF51658">
    <property type="entry name" value="Xylose isomerase-like"/>
    <property type="match status" value="1"/>
</dbReference>
<dbReference type="InterPro" id="IPR036237">
    <property type="entry name" value="Xyl_isomerase-like_sf"/>
</dbReference>
<dbReference type="InterPro" id="IPR013022">
    <property type="entry name" value="Xyl_isomerase-like_TIM-brl"/>
</dbReference>
<proteinExistence type="predicted"/>
<evidence type="ECO:0000256" key="1">
    <source>
        <dbReference type="ARBA" id="ARBA00023277"/>
    </source>
</evidence>
<dbReference type="InterPro" id="IPR050312">
    <property type="entry name" value="IolE/XylAMocC-like"/>
</dbReference>
<sequence length="266" mass="29923">MIGLGSYAFFWQHSELAPRRLDAFDMLRRSAELDVELFQFCDYAPIEDLSRDEVSRLADLARELGITLELGTKGVTPDHLETYLDLATRLDASVVRSMLFSPTSRPTLVEAEAQLRQVLDAYGDAGVDLALETYEQVSSTDLVSLVEQVAHSRLGICLDPANSVAALENPRDVIARTAPYVKNIHVKDFAFTRRGGWVGFTLEGAPLGTGLLDYDYLLETVRPNERGINQVIEHWLPLHDTIDQTVQLENDWNDHNLAYLRSKNVY</sequence>
<feature type="domain" description="Xylose isomerase-like TIM barrel" evidence="2">
    <location>
        <begin position="78"/>
        <end position="237"/>
    </location>
</feature>
<evidence type="ECO:0000313" key="3">
    <source>
        <dbReference type="EMBL" id="KJC65763.1"/>
    </source>
</evidence>